<dbReference type="AlphaFoldDB" id="A0A0F9E9S3"/>
<name>A0A0F9E9S3_9ZZZZ</name>
<organism evidence="1">
    <name type="scientific">marine sediment metagenome</name>
    <dbReference type="NCBI Taxonomy" id="412755"/>
    <lineage>
        <taxon>unclassified sequences</taxon>
        <taxon>metagenomes</taxon>
        <taxon>ecological metagenomes</taxon>
    </lineage>
</organism>
<accession>A0A0F9E9S3</accession>
<gene>
    <name evidence="1" type="ORF">LCGC14_2101970</name>
</gene>
<proteinExistence type="predicted"/>
<reference evidence="1" key="1">
    <citation type="journal article" date="2015" name="Nature">
        <title>Complex archaea that bridge the gap between prokaryotes and eukaryotes.</title>
        <authorList>
            <person name="Spang A."/>
            <person name="Saw J.H."/>
            <person name="Jorgensen S.L."/>
            <person name="Zaremba-Niedzwiedzka K."/>
            <person name="Martijn J."/>
            <person name="Lind A.E."/>
            <person name="van Eijk R."/>
            <person name="Schleper C."/>
            <person name="Guy L."/>
            <person name="Ettema T.J."/>
        </authorList>
    </citation>
    <scope>NUCLEOTIDE SEQUENCE</scope>
</reference>
<comment type="caution">
    <text evidence="1">The sequence shown here is derived from an EMBL/GenBank/DDBJ whole genome shotgun (WGS) entry which is preliminary data.</text>
</comment>
<evidence type="ECO:0000313" key="1">
    <source>
        <dbReference type="EMBL" id="KKL70729.1"/>
    </source>
</evidence>
<protein>
    <submittedName>
        <fullName evidence="1">Uncharacterized protein</fullName>
    </submittedName>
</protein>
<sequence>MTYKDPLGRCCEPFPACDGAFCYKEKGHHGDHAAWGIWRDVDRRSATIIWRKLIDETEEK</sequence>
<dbReference type="EMBL" id="LAZR01025812">
    <property type="protein sequence ID" value="KKL70729.1"/>
    <property type="molecule type" value="Genomic_DNA"/>
</dbReference>